<dbReference type="InterPro" id="IPR032330">
    <property type="entry name" value="EF-G-binding_C"/>
</dbReference>
<dbReference type="EMBL" id="LT629776">
    <property type="protein sequence ID" value="SDR89953.1"/>
    <property type="molecule type" value="Genomic_DNA"/>
</dbReference>
<evidence type="ECO:0000313" key="3">
    <source>
        <dbReference type="Proteomes" id="UP000185663"/>
    </source>
</evidence>
<proteinExistence type="predicted"/>
<keyword evidence="2" id="KW-0862">Zinc</keyword>
<reference evidence="2 3" key="1">
    <citation type="submission" date="2016-10" db="EMBL/GenBank/DDBJ databases">
        <authorList>
            <person name="de Groot N.N."/>
        </authorList>
    </citation>
    <scope>NUCLEOTIDE SEQUENCE [LARGE SCALE GENOMIC DNA]</scope>
    <source>
        <strain evidence="2 3">DSM 22126</strain>
    </source>
</reference>
<sequence>MNPLTEKQIRASIVNASRGEANRATVPELDEVRWADLDYFGWHDRKAPLDSYVVLEIDGRPVGIRLRAADAGRTGRKALCAWCEDIVVTDDVSLYVARRGGASGRRGNTVGTLICTQFVCSANVRRNPTYAEAGNDESMREHLVESRIAGLRERSTRFVQEILSTR</sequence>
<dbReference type="Pfam" id="PF16571">
    <property type="entry name" value="FBP_C"/>
    <property type="match status" value="1"/>
</dbReference>
<evidence type="ECO:0000259" key="1">
    <source>
        <dbReference type="Pfam" id="PF16571"/>
    </source>
</evidence>
<dbReference type="RefSeq" id="WP_083371340.1">
    <property type="nucleotide sequence ID" value="NZ_LT629776.1"/>
</dbReference>
<accession>A0A1H1MSQ7</accession>
<evidence type="ECO:0000313" key="2">
    <source>
        <dbReference type="EMBL" id="SDR89953.1"/>
    </source>
</evidence>
<gene>
    <name evidence="2" type="ORF">SAMN04489860_0331</name>
</gene>
<dbReference type="Proteomes" id="UP000185663">
    <property type="component" value="Chromosome I"/>
</dbReference>
<dbReference type="GO" id="GO:0008270">
    <property type="term" value="F:zinc ion binding"/>
    <property type="evidence" value="ECO:0007669"/>
    <property type="project" value="UniProtKB-KW"/>
</dbReference>
<dbReference type="eggNOG" id="ENOG5031HHY">
    <property type="taxonomic scope" value="Bacteria"/>
</dbReference>
<feature type="domain" description="Elongation factor G-binding protein C-terminal treble-clef zinc-finger" evidence="1">
    <location>
        <begin position="8"/>
        <end position="162"/>
    </location>
</feature>
<keyword evidence="3" id="KW-1185">Reference proteome</keyword>
<keyword evidence="2" id="KW-0479">Metal-binding</keyword>
<dbReference type="STRING" id="545619.SAMN04489860_0331"/>
<name>A0A1H1MSQ7_9CELL</name>
<protein>
    <submittedName>
        <fullName evidence="2">FBP C-terminal treble-clef zinc-finger</fullName>
    </submittedName>
</protein>
<keyword evidence="2" id="KW-0863">Zinc-finger</keyword>
<organism evidence="2 3">
    <name type="scientific">Paraoerskovia marina</name>
    <dbReference type="NCBI Taxonomy" id="545619"/>
    <lineage>
        <taxon>Bacteria</taxon>
        <taxon>Bacillati</taxon>
        <taxon>Actinomycetota</taxon>
        <taxon>Actinomycetes</taxon>
        <taxon>Micrococcales</taxon>
        <taxon>Cellulomonadaceae</taxon>
        <taxon>Paraoerskovia</taxon>
    </lineage>
</organism>
<dbReference type="AlphaFoldDB" id="A0A1H1MSQ7"/>
<dbReference type="OrthoDB" id="4171838at2"/>